<feature type="transmembrane region" description="Helical" evidence="4">
    <location>
        <begin position="262"/>
        <end position="285"/>
    </location>
</feature>
<accession>K0YMR6</accession>
<dbReference type="Proteomes" id="UP000006069">
    <property type="component" value="Unassembled WGS sequence"/>
</dbReference>
<evidence type="ECO:0000259" key="5">
    <source>
        <dbReference type="PROSITE" id="PS50043"/>
    </source>
</evidence>
<organism evidence="6 7">
    <name type="scientific">Slackia piriformis YIT 12062</name>
    <dbReference type="NCBI Taxonomy" id="742818"/>
    <lineage>
        <taxon>Bacteria</taxon>
        <taxon>Bacillati</taxon>
        <taxon>Actinomycetota</taxon>
        <taxon>Coriobacteriia</taxon>
        <taxon>Eggerthellales</taxon>
        <taxon>Eggerthellaceae</taxon>
        <taxon>Slackia</taxon>
    </lineage>
</organism>
<evidence type="ECO:0000313" key="6">
    <source>
        <dbReference type="EMBL" id="EJZ84776.1"/>
    </source>
</evidence>
<dbReference type="SMART" id="SM00421">
    <property type="entry name" value="HTH_LUXR"/>
    <property type="match status" value="1"/>
</dbReference>
<feature type="transmembrane region" description="Helical" evidence="4">
    <location>
        <begin position="161"/>
        <end position="182"/>
    </location>
</feature>
<dbReference type="InterPro" id="IPR036388">
    <property type="entry name" value="WH-like_DNA-bd_sf"/>
</dbReference>
<gene>
    <name evidence="6" type="ORF">HMPREF9451_00380</name>
</gene>
<feature type="transmembrane region" description="Helical" evidence="4">
    <location>
        <begin position="321"/>
        <end position="341"/>
    </location>
</feature>
<proteinExistence type="predicted"/>
<feature type="transmembrane region" description="Helical" evidence="4">
    <location>
        <begin position="106"/>
        <end position="125"/>
    </location>
</feature>
<dbReference type="HOGENOM" id="CLU_027066_3_0_11"/>
<evidence type="ECO:0000256" key="3">
    <source>
        <dbReference type="ARBA" id="ARBA00023163"/>
    </source>
</evidence>
<dbReference type="InterPro" id="IPR016032">
    <property type="entry name" value="Sig_transdc_resp-reg_C-effctor"/>
</dbReference>
<keyword evidence="4" id="KW-0472">Membrane</keyword>
<keyword evidence="4" id="KW-1133">Transmembrane helix</keyword>
<feature type="transmembrane region" description="Helical" evidence="4">
    <location>
        <begin position="297"/>
        <end position="315"/>
    </location>
</feature>
<dbReference type="PATRIC" id="fig|742818.3.peg.422"/>
<dbReference type="AlphaFoldDB" id="K0YMR6"/>
<feature type="transmembrane region" description="Helical" evidence="4">
    <location>
        <begin position="82"/>
        <end position="100"/>
    </location>
</feature>
<dbReference type="GO" id="GO:0003677">
    <property type="term" value="F:DNA binding"/>
    <property type="evidence" value="ECO:0007669"/>
    <property type="project" value="UniProtKB-KW"/>
</dbReference>
<keyword evidence="2" id="KW-0238">DNA-binding</keyword>
<keyword evidence="1" id="KW-0805">Transcription regulation</keyword>
<feature type="transmembrane region" description="Helical" evidence="4">
    <location>
        <begin position="348"/>
        <end position="367"/>
    </location>
</feature>
<sequence>MTSLSDIVLKIGDSIKFRHLGIGFVWAWIYCSFETSALYPDRFGVGINADISWLASAASVTLCLFAFGFFFRFRDLSNHKNLPFIAAALMACGTFASAMAGDWAAVGVLSGIATGVGSALLIVLWGDALFRIDAERAEVAIPAASGVMLVCSFVFPYIEGIVAVVGVSALPIFSAVCLVLTYGDASDSSGECGRSEKRAEACGVRLFSYGSTAVHAGRSKAVGRKKTTGELLRFCLLVCVAYFVIGFFSALGSPESAFQEAYGFDVSTLVGSVSGLCLAVWFIFFSSRIDMTVLFRWLSPLMVIGIAAASFDGVLPETVLSVVISIADAVLQVVVMLHFLGMARRGPFAAAFVVGVSQGFIQMGILLGNLTGAKAEDFILSGVCEMWALSLALVCLLSLAMALAPTGYVASMRIALHEEDDVRKDENPGALLTEERAREKRVAELSAEKGLSARESEVLGYLAKGRSQPYIREELVLSKNTVATHVKHIYQKLGVHSKQELLDLFEG</sequence>
<feature type="transmembrane region" description="Helical" evidence="4">
    <location>
        <begin position="51"/>
        <end position="70"/>
    </location>
</feature>
<keyword evidence="4" id="KW-0812">Transmembrane</keyword>
<evidence type="ECO:0000256" key="2">
    <source>
        <dbReference type="ARBA" id="ARBA00023125"/>
    </source>
</evidence>
<feature type="transmembrane region" description="Helical" evidence="4">
    <location>
        <begin position="137"/>
        <end position="155"/>
    </location>
</feature>
<dbReference type="RefSeq" id="WP_009138615.1">
    <property type="nucleotide sequence ID" value="NZ_JH815198.1"/>
</dbReference>
<dbReference type="PRINTS" id="PR00038">
    <property type="entry name" value="HTHLUXR"/>
</dbReference>
<feature type="transmembrane region" description="Helical" evidence="4">
    <location>
        <begin position="387"/>
        <end position="410"/>
    </location>
</feature>
<dbReference type="SUPFAM" id="SSF46894">
    <property type="entry name" value="C-terminal effector domain of the bipartite response regulators"/>
    <property type="match status" value="1"/>
</dbReference>
<feature type="transmembrane region" description="Helical" evidence="4">
    <location>
        <begin position="231"/>
        <end position="250"/>
    </location>
</feature>
<dbReference type="eggNOG" id="COG2197">
    <property type="taxonomic scope" value="Bacteria"/>
</dbReference>
<dbReference type="CDD" id="cd06170">
    <property type="entry name" value="LuxR_C_like"/>
    <property type="match status" value="1"/>
</dbReference>
<reference evidence="6 7" key="1">
    <citation type="submission" date="2012-08" db="EMBL/GenBank/DDBJ databases">
        <title>The Genome Sequence of Slackia piriformis YIT 12062.</title>
        <authorList>
            <consortium name="The Broad Institute Genome Sequencing Platform"/>
            <person name="Earl A."/>
            <person name="Ward D."/>
            <person name="Feldgarden M."/>
            <person name="Gevers D."/>
            <person name="Morotomi M."/>
            <person name="Walker B."/>
            <person name="Young S.K."/>
            <person name="Zeng Q."/>
            <person name="Gargeya S."/>
            <person name="Fitzgerald M."/>
            <person name="Haas B."/>
            <person name="Abouelleil A."/>
            <person name="Alvarado L."/>
            <person name="Arachchi H.M."/>
            <person name="Berlin A.M."/>
            <person name="Chapman S.B."/>
            <person name="Goldberg J."/>
            <person name="Griggs A."/>
            <person name="Gujja S."/>
            <person name="Hansen M."/>
            <person name="Howarth C."/>
            <person name="Imamovic A."/>
            <person name="Larimer J."/>
            <person name="McCowen C."/>
            <person name="Montmayeur A."/>
            <person name="Murphy C."/>
            <person name="Neiman D."/>
            <person name="Pearson M."/>
            <person name="Priest M."/>
            <person name="Roberts A."/>
            <person name="Saif S."/>
            <person name="Shea T."/>
            <person name="Sisk P."/>
            <person name="Sykes S."/>
            <person name="Wortman J."/>
            <person name="Nusbaum C."/>
            <person name="Birren B."/>
        </authorList>
    </citation>
    <scope>NUCLEOTIDE SEQUENCE [LARGE SCALE GENOMIC DNA]</scope>
    <source>
        <strain evidence="6 7">YIT 12062</strain>
    </source>
</reference>
<dbReference type="InterPro" id="IPR000792">
    <property type="entry name" value="Tscrpt_reg_LuxR_C"/>
</dbReference>
<dbReference type="Gene3D" id="1.10.10.10">
    <property type="entry name" value="Winged helix-like DNA-binding domain superfamily/Winged helix DNA-binding domain"/>
    <property type="match status" value="1"/>
</dbReference>
<protein>
    <recommendedName>
        <fullName evidence="5">HTH luxR-type domain-containing protein</fullName>
    </recommendedName>
</protein>
<dbReference type="GO" id="GO:0006355">
    <property type="term" value="P:regulation of DNA-templated transcription"/>
    <property type="evidence" value="ECO:0007669"/>
    <property type="project" value="InterPro"/>
</dbReference>
<dbReference type="Pfam" id="PF00196">
    <property type="entry name" value="GerE"/>
    <property type="match status" value="1"/>
</dbReference>
<dbReference type="PANTHER" id="PTHR44688:SF16">
    <property type="entry name" value="DNA-BINDING TRANSCRIPTIONAL ACTIVATOR DEVR_DOSR"/>
    <property type="match status" value="1"/>
</dbReference>
<evidence type="ECO:0000313" key="7">
    <source>
        <dbReference type="Proteomes" id="UP000006069"/>
    </source>
</evidence>
<dbReference type="InParanoid" id="K0YMR6"/>
<feature type="domain" description="HTH luxR-type" evidence="5">
    <location>
        <begin position="444"/>
        <end position="507"/>
    </location>
</feature>
<dbReference type="PROSITE" id="PS50043">
    <property type="entry name" value="HTH_LUXR_2"/>
    <property type="match status" value="1"/>
</dbReference>
<evidence type="ECO:0000256" key="4">
    <source>
        <dbReference type="SAM" id="Phobius"/>
    </source>
</evidence>
<keyword evidence="3" id="KW-0804">Transcription</keyword>
<keyword evidence="7" id="KW-1185">Reference proteome</keyword>
<name>K0YMR6_9ACTN</name>
<evidence type="ECO:0000256" key="1">
    <source>
        <dbReference type="ARBA" id="ARBA00023015"/>
    </source>
</evidence>
<comment type="caution">
    <text evidence="6">The sequence shown here is derived from an EMBL/GenBank/DDBJ whole genome shotgun (WGS) entry which is preliminary data.</text>
</comment>
<feature type="transmembrane region" description="Helical" evidence="4">
    <location>
        <begin position="20"/>
        <end position="39"/>
    </location>
</feature>
<dbReference type="OrthoDB" id="3171631at2"/>
<dbReference type="PANTHER" id="PTHR44688">
    <property type="entry name" value="DNA-BINDING TRANSCRIPTIONAL ACTIVATOR DEVR_DOSR"/>
    <property type="match status" value="1"/>
</dbReference>
<dbReference type="EMBL" id="ADMD01000001">
    <property type="protein sequence ID" value="EJZ84776.1"/>
    <property type="molecule type" value="Genomic_DNA"/>
</dbReference>